<keyword evidence="3" id="KW-0808">Transferase</keyword>
<keyword evidence="3" id="KW-0032">Aminotransferase</keyword>
<keyword evidence="3" id="KW-0456">Lyase</keyword>
<dbReference type="PROSITE" id="PS51273">
    <property type="entry name" value="GATASE_TYPE_1"/>
    <property type="match status" value="1"/>
</dbReference>
<evidence type="ECO:0000256" key="1">
    <source>
        <dbReference type="ARBA" id="ARBA00022962"/>
    </source>
</evidence>
<dbReference type="PRINTS" id="PR00097">
    <property type="entry name" value="ANTSNTHASEII"/>
</dbReference>
<dbReference type="Pfam" id="PF00117">
    <property type="entry name" value="GATase"/>
    <property type="match status" value="1"/>
</dbReference>
<dbReference type="EC" id="2.6.1.85" evidence="3"/>
<keyword evidence="1" id="KW-0315">Glutamine amidotransferase</keyword>
<proteinExistence type="predicted"/>
<dbReference type="InterPro" id="IPR017926">
    <property type="entry name" value="GATASE"/>
</dbReference>
<dbReference type="EC" id="4.1.3.27" evidence="3"/>
<evidence type="ECO:0000259" key="2">
    <source>
        <dbReference type="Pfam" id="PF00117"/>
    </source>
</evidence>
<dbReference type="Gene3D" id="3.40.50.880">
    <property type="match status" value="1"/>
</dbReference>
<dbReference type="CDD" id="cd01743">
    <property type="entry name" value="GATase1_Anthranilate_Synthase"/>
    <property type="match status" value="1"/>
</dbReference>
<dbReference type="InterPro" id="IPR029062">
    <property type="entry name" value="Class_I_gatase-like"/>
</dbReference>
<dbReference type="PRINTS" id="PR00099">
    <property type="entry name" value="CPSGATASE"/>
</dbReference>
<feature type="domain" description="Glutamine amidotransferase" evidence="2">
    <location>
        <begin position="3"/>
        <end position="183"/>
    </location>
</feature>
<protein>
    <submittedName>
        <fullName evidence="3">Anthranilate/para-aminobenzoate synthase component II (Glutamine amidotransferase) (PabA)</fullName>
        <ecNumber evidence="3">2.6.1.85</ecNumber>
        <ecNumber evidence="3">4.1.3.27</ecNumber>
    </submittedName>
</protein>
<name>A0ABM9N404_9LACO</name>
<dbReference type="PRINTS" id="PR00096">
    <property type="entry name" value="GATASE"/>
</dbReference>
<sequence>MILLVDNYDSFTYNLAQIVGQYADVEVLRNDDPKLAEAAKEADGIIFSPGPGAPSEAGQMEDLIREHQNDKAMLGICLGHQAIGEVFGGRVDRADEIRHGKVSEMKTQGGQLFGGVSELPIMRYHSLIIDRSQIPEGFKITGLSEDDDEIMAIEHKDLPIYGLQFHPESIGTPSGEAMIKRFIEICKQQQA</sequence>
<comment type="caution">
    <text evidence="3">The sequence shown here is derived from an EMBL/GenBank/DDBJ whole genome shotgun (WGS) entry which is preliminary data.</text>
</comment>
<dbReference type="NCBIfam" id="TIGR00566">
    <property type="entry name" value="trpG_papA"/>
    <property type="match status" value="1"/>
</dbReference>
<organism evidence="3 4">
    <name type="scientific">Eupransor demetentiae</name>
    <dbReference type="NCBI Taxonomy" id="3109584"/>
    <lineage>
        <taxon>Bacteria</taxon>
        <taxon>Bacillati</taxon>
        <taxon>Bacillota</taxon>
        <taxon>Bacilli</taxon>
        <taxon>Lactobacillales</taxon>
        <taxon>Lactobacillaceae</taxon>
        <taxon>Eupransor</taxon>
    </lineage>
</organism>
<reference evidence="3 4" key="1">
    <citation type="submission" date="2024-01" db="EMBL/GenBank/DDBJ databases">
        <authorList>
            <person name="Botero Cardona J."/>
        </authorList>
    </citation>
    <scope>NUCLEOTIDE SEQUENCE [LARGE SCALE GENOMIC DNA]</scope>
    <source>
        <strain evidence="3 4">LMG 33000</strain>
    </source>
</reference>
<gene>
    <name evidence="3" type="ORF">R54876_GBNLAHCA_00444</name>
</gene>
<dbReference type="InterPro" id="IPR050472">
    <property type="entry name" value="Anth_synth/Amidotransfase"/>
</dbReference>
<evidence type="ECO:0000313" key="4">
    <source>
        <dbReference type="Proteomes" id="UP001314241"/>
    </source>
</evidence>
<dbReference type="GO" id="GO:0004049">
    <property type="term" value="F:anthranilate synthase activity"/>
    <property type="evidence" value="ECO:0007669"/>
    <property type="project" value="UniProtKB-EC"/>
</dbReference>
<dbReference type="PANTHER" id="PTHR43418:SF8">
    <property type="entry name" value="SYNTHASE COMPONENT II, PUTATIVE-RELATED"/>
    <property type="match status" value="1"/>
</dbReference>
<dbReference type="EMBL" id="CAWVOH010000001">
    <property type="protein sequence ID" value="CAK8053885.1"/>
    <property type="molecule type" value="Genomic_DNA"/>
</dbReference>
<keyword evidence="4" id="KW-1185">Reference proteome</keyword>
<dbReference type="PANTHER" id="PTHR43418">
    <property type="entry name" value="MULTIFUNCTIONAL TRYPTOPHAN BIOSYNTHESIS PROTEIN-RELATED"/>
    <property type="match status" value="1"/>
</dbReference>
<accession>A0ABM9N404</accession>
<dbReference type="GO" id="GO:0046820">
    <property type="term" value="F:4-amino-4-deoxychorismate synthase activity"/>
    <property type="evidence" value="ECO:0007669"/>
    <property type="project" value="UniProtKB-EC"/>
</dbReference>
<dbReference type="Proteomes" id="UP001314241">
    <property type="component" value="Unassembled WGS sequence"/>
</dbReference>
<evidence type="ECO:0000313" key="3">
    <source>
        <dbReference type="EMBL" id="CAK8053885.1"/>
    </source>
</evidence>
<dbReference type="RefSeq" id="WP_349641432.1">
    <property type="nucleotide sequence ID" value="NZ_CAWVOH010000001.1"/>
</dbReference>
<dbReference type="SUPFAM" id="SSF52317">
    <property type="entry name" value="Class I glutamine amidotransferase-like"/>
    <property type="match status" value="1"/>
</dbReference>
<dbReference type="InterPro" id="IPR006221">
    <property type="entry name" value="TrpG/PapA_dom"/>
</dbReference>